<comment type="caution">
    <text evidence="2">The sequence shown here is derived from an EMBL/GenBank/DDBJ whole genome shotgun (WGS) entry which is preliminary data.</text>
</comment>
<feature type="region of interest" description="Disordered" evidence="1">
    <location>
        <begin position="1"/>
        <end position="111"/>
    </location>
</feature>
<feature type="compositionally biased region" description="Gly residues" evidence="1">
    <location>
        <begin position="97"/>
        <end position="111"/>
    </location>
</feature>
<protein>
    <submittedName>
        <fullName evidence="2">Uncharacterized protein</fullName>
    </submittedName>
</protein>
<proteinExistence type="predicted"/>
<evidence type="ECO:0000313" key="2">
    <source>
        <dbReference type="EMBL" id="TNN24183.1"/>
    </source>
</evidence>
<reference evidence="2 3" key="1">
    <citation type="submission" date="2019-03" db="EMBL/GenBank/DDBJ databases">
        <title>First draft genome of Liparis tanakae, snailfish: a comprehensive survey of snailfish specific genes.</title>
        <authorList>
            <person name="Kim W."/>
            <person name="Song I."/>
            <person name="Jeong J.-H."/>
            <person name="Kim D."/>
            <person name="Kim S."/>
            <person name="Ryu S."/>
            <person name="Song J.Y."/>
            <person name="Lee S.K."/>
        </authorList>
    </citation>
    <scope>NUCLEOTIDE SEQUENCE [LARGE SCALE GENOMIC DNA]</scope>
    <source>
        <tissue evidence="2">Muscle</tissue>
    </source>
</reference>
<gene>
    <name evidence="2" type="ORF">EYF80_065694</name>
</gene>
<feature type="compositionally biased region" description="Basic and acidic residues" evidence="1">
    <location>
        <begin position="75"/>
        <end position="85"/>
    </location>
</feature>
<feature type="compositionally biased region" description="Basic and acidic residues" evidence="1">
    <location>
        <begin position="24"/>
        <end position="33"/>
    </location>
</feature>
<feature type="compositionally biased region" description="Basic and acidic residues" evidence="1">
    <location>
        <begin position="1"/>
        <end position="14"/>
    </location>
</feature>
<evidence type="ECO:0000256" key="1">
    <source>
        <dbReference type="SAM" id="MobiDB-lite"/>
    </source>
</evidence>
<dbReference type="AlphaFoldDB" id="A0A4Z2E6B1"/>
<accession>A0A4Z2E6B1</accession>
<organism evidence="2 3">
    <name type="scientific">Liparis tanakae</name>
    <name type="common">Tanaka's snailfish</name>
    <dbReference type="NCBI Taxonomy" id="230148"/>
    <lineage>
        <taxon>Eukaryota</taxon>
        <taxon>Metazoa</taxon>
        <taxon>Chordata</taxon>
        <taxon>Craniata</taxon>
        <taxon>Vertebrata</taxon>
        <taxon>Euteleostomi</taxon>
        <taxon>Actinopterygii</taxon>
        <taxon>Neopterygii</taxon>
        <taxon>Teleostei</taxon>
        <taxon>Neoteleostei</taxon>
        <taxon>Acanthomorphata</taxon>
        <taxon>Eupercaria</taxon>
        <taxon>Perciformes</taxon>
        <taxon>Cottioidei</taxon>
        <taxon>Cottales</taxon>
        <taxon>Liparidae</taxon>
        <taxon>Liparis</taxon>
    </lineage>
</organism>
<dbReference type="Proteomes" id="UP000314294">
    <property type="component" value="Unassembled WGS sequence"/>
</dbReference>
<dbReference type="EMBL" id="SRLO01016154">
    <property type="protein sequence ID" value="TNN24183.1"/>
    <property type="molecule type" value="Genomic_DNA"/>
</dbReference>
<keyword evidence="3" id="KW-1185">Reference proteome</keyword>
<name>A0A4Z2E6B1_9TELE</name>
<sequence length="111" mass="12171">MKLDDGATCSEHHSVLKKHKRLRRPADRSERSDGNSPSAHSGGRRHDDASYEPVLPVAAQVTRGESRSYGQQSRHSSEWPTERARRLQRPPVAQAGSDGGAVFTGGREGTR</sequence>
<evidence type="ECO:0000313" key="3">
    <source>
        <dbReference type="Proteomes" id="UP000314294"/>
    </source>
</evidence>